<feature type="region of interest" description="Disordered" evidence="1">
    <location>
        <begin position="71"/>
        <end position="91"/>
    </location>
</feature>
<dbReference type="Gene3D" id="1.10.340.70">
    <property type="match status" value="1"/>
</dbReference>
<comment type="caution">
    <text evidence="3">The sequence shown here is derived from an EMBL/GenBank/DDBJ whole genome shotgun (WGS) entry which is preliminary data.</text>
</comment>
<feature type="domain" description="Integrase zinc-binding" evidence="2">
    <location>
        <begin position="96"/>
        <end position="148"/>
    </location>
</feature>
<organism evidence="3 4">
    <name type="scientific">Umbra pygmaea</name>
    <name type="common">Eastern mudminnow</name>
    <dbReference type="NCBI Taxonomy" id="75934"/>
    <lineage>
        <taxon>Eukaryota</taxon>
        <taxon>Metazoa</taxon>
        <taxon>Chordata</taxon>
        <taxon>Craniata</taxon>
        <taxon>Vertebrata</taxon>
        <taxon>Euteleostomi</taxon>
        <taxon>Actinopterygii</taxon>
        <taxon>Neopterygii</taxon>
        <taxon>Teleostei</taxon>
        <taxon>Protacanthopterygii</taxon>
        <taxon>Esociformes</taxon>
        <taxon>Umbridae</taxon>
        <taxon>Umbra</taxon>
    </lineage>
</organism>
<evidence type="ECO:0000313" key="4">
    <source>
        <dbReference type="Proteomes" id="UP001557470"/>
    </source>
</evidence>
<accession>A0ABD0WW70</accession>
<gene>
    <name evidence="3" type="ORF">UPYG_G00222580</name>
</gene>
<protein>
    <recommendedName>
        <fullName evidence="2">Integrase zinc-binding domain-containing protein</fullName>
    </recommendedName>
</protein>
<reference evidence="3 4" key="1">
    <citation type="submission" date="2024-06" db="EMBL/GenBank/DDBJ databases">
        <authorList>
            <person name="Pan Q."/>
            <person name="Wen M."/>
            <person name="Jouanno E."/>
            <person name="Zahm M."/>
            <person name="Klopp C."/>
            <person name="Cabau C."/>
            <person name="Louis A."/>
            <person name="Berthelot C."/>
            <person name="Parey E."/>
            <person name="Roest Crollius H."/>
            <person name="Montfort J."/>
            <person name="Robinson-Rechavi M."/>
            <person name="Bouchez O."/>
            <person name="Lampietro C."/>
            <person name="Lopez Roques C."/>
            <person name="Donnadieu C."/>
            <person name="Postlethwait J."/>
            <person name="Bobe J."/>
            <person name="Verreycken H."/>
            <person name="Guiguen Y."/>
        </authorList>
    </citation>
    <scope>NUCLEOTIDE SEQUENCE [LARGE SCALE GENOMIC DNA]</scope>
    <source>
        <strain evidence="3">Up_M1</strain>
        <tissue evidence="3">Testis</tissue>
    </source>
</reference>
<evidence type="ECO:0000313" key="3">
    <source>
        <dbReference type="EMBL" id="KAL0969096.1"/>
    </source>
</evidence>
<proteinExistence type="predicted"/>
<sequence>MPRKWGWELCSLNGGVWGKSYTPVLSIPGSCPRRKGTMMWGIGNCSPSSWHWRSGDIGWMVRKTSRQIPFPDSSTNLYSKPSDPAPSDTPAGKTYVPAVVRPQLLTWSHIFLGSGHPGITKTVQLLGKKYWWASLQEDVTDYVLSCKTPKQFPADSLAYPKI</sequence>
<name>A0ABD0WW70_UMBPY</name>
<dbReference type="EMBL" id="JAGEUA010000007">
    <property type="protein sequence ID" value="KAL0969096.1"/>
    <property type="molecule type" value="Genomic_DNA"/>
</dbReference>
<dbReference type="Proteomes" id="UP001557470">
    <property type="component" value="Unassembled WGS sequence"/>
</dbReference>
<evidence type="ECO:0000259" key="2">
    <source>
        <dbReference type="Pfam" id="PF17921"/>
    </source>
</evidence>
<dbReference type="Pfam" id="PF17921">
    <property type="entry name" value="Integrase_H2C2"/>
    <property type="match status" value="1"/>
</dbReference>
<dbReference type="AlphaFoldDB" id="A0ABD0WW70"/>
<dbReference type="InterPro" id="IPR041588">
    <property type="entry name" value="Integrase_H2C2"/>
</dbReference>
<evidence type="ECO:0000256" key="1">
    <source>
        <dbReference type="SAM" id="MobiDB-lite"/>
    </source>
</evidence>
<keyword evidence="4" id="KW-1185">Reference proteome</keyword>